<dbReference type="Pfam" id="PF20706">
    <property type="entry name" value="GT4-conflict"/>
    <property type="match status" value="1"/>
</dbReference>
<comment type="caution">
    <text evidence="2">The sequence shown here is derived from an EMBL/GenBank/DDBJ whole genome shotgun (WGS) entry which is preliminary data.</text>
</comment>
<gene>
    <name evidence="2" type="ORF">C8E97_0399</name>
</gene>
<dbReference type="Gene3D" id="3.40.50.2000">
    <property type="entry name" value="Glycogen Phosphorylase B"/>
    <property type="match status" value="1"/>
</dbReference>
<feature type="region of interest" description="Disordered" evidence="1">
    <location>
        <begin position="200"/>
        <end position="288"/>
    </location>
</feature>
<evidence type="ECO:0000256" key="1">
    <source>
        <dbReference type="SAM" id="MobiDB-lite"/>
    </source>
</evidence>
<dbReference type="SUPFAM" id="SSF53756">
    <property type="entry name" value="UDP-Glycosyltransferase/glycogen phosphorylase"/>
    <property type="match status" value="1"/>
</dbReference>
<evidence type="ECO:0000313" key="2">
    <source>
        <dbReference type="EMBL" id="RKT51909.1"/>
    </source>
</evidence>
<name>A0A495VR61_9PSEU</name>
<feature type="region of interest" description="Disordered" evidence="1">
    <location>
        <begin position="302"/>
        <end position="339"/>
    </location>
</feature>
<organism evidence="2 3">
    <name type="scientific">Saccharothrix australiensis</name>
    <dbReference type="NCBI Taxonomy" id="2072"/>
    <lineage>
        <taxon>Bacteria</taxon>
        <taxon>Bacillati</taxon>
        <taxon>Actinomycetota</taxon>
        <taxon>Actinomycetes</taxon>
        <taxon>Pseudonocardiales</taxon>
        <taxon>Pseudonocardiaceae</taxon>
        <taxon>Saccharothrix</taxon>
    </lineage>
</organism>
<sequence>MLTARDLGVPVDEYLRMATCGTSAELVQAAAPLLVRRLLDSCDLVVHLGPDTVVLAPLPDFGDGLTLVPRLLAPLPDDGRHPRHVGGFTENFVAVGRDAAAFVDFWADRTRADLIAETPKGWATDAAALFEHHVDRDPGLGVAAWNLHERSPSNVRTIDLTGHDPTQPWLAASNHDRVLLSEHPGWRTLYANLSCTPHANDRRTPNANPAHMPVANGARTANANSARTADADGRHTADADDMRTTDANSRRTADADDRRAMDANGGRTTHANGMRTTDADGMRTTDANGGYTAAADRARTSYANDAHKAEGDGGRVTDGEGGRATDGEGASATDEEGARGLKADGVRAASVAHGPADDFVRAADAIGAGTAGAEVVRAAEGQVAPTADVGDVLAGDAAGRRMVYAYDGRAVYSDGSRARVVSRFDTFGPDDEPITPTMREVFKDALRAAAEPDPLNARPKGLPPHPFDGDGSAFRAWLTEPASPAQRASGTNRLLHGVWQSRIDLRAAFPRPLDALDPGFRDWCARHGVDEGVPTWALPGTPREIAPPVNDFGVNVAGYHTAELGIGEMGRVLLDVVRAAGIPHVSVVDEHSVLGTARTGVAAPASVGRPKYPVSLITVNGDFTRALLEADPEVGHGRYRIGLWAWELEEFPPTMHHFGQVDEVWTVSDFVRRAIEPHSPVPVRTVPIPVVARDPVHDRPRRRGEPTGFLFAFDFNSTAGRKNPYGVVTAFQRAFPGRTDVKLVIKSTNAHLHTGAAERLRLMAADDPRITLVERYLSAAGLAELYATSHAYVSLHRGEGFGLTVAEAMARGLAVVATDYGGTSEFLDARVGWPIPHTMTEVGAGWPPYQPNARWAEPDLDAAAAALREIADDPEEAHRRGLAAREHLLRTRSSDAAAAWLRTQLDAAHRTWLARTTPPPRPPLVRAARRVLGPAAGPIRHALGRVEAILDRR</sequence>
<feature type="compositionally biased region" description="Basic and acidic residues" evidence="1">
    <location>
        <begin position="229"/>
        <end position="261"/>
    </location>
</feature>
<dbReference type="EMBL" id="RBXO01000001">
    <property type="protein sequence ID" value="RKT51909.1"/>
    <property type="molecule type" value="Genomic_DNA"/>
</dbReference>
<evidence type="ECO:0000313" key="3">
    <source>
        <dbReference type="Proteomes" id="UP000282084"/>
    </source>
</evidence>
<dbReference type="GO" id="GO:0016740">
    <property type="term" value="F:transferase activity"/>
    <property type="evidence" value="ECO:0007669"/>
    <property type="project" value="UniProtKB-KW"/>
</dbReference>
<dbReference type="Proteomes" id="UP000282084">
    <property type="component" value="Unassembled WGS sequence"/>
</dbReference>
<accession>A0A495VR61</accession>
<reference evidence="2 3" key="1">
    <citation type="submission" date="2018-10" db="EMBL/GenBank/DDBJ databases">
        <title>Sequencing the genomes of 1000 actinobacteria strains.</title>
        <authorList>
            <person name="Klenk H.-P."/>
        </authorList>
    </citation>
    <scope>NUCLEOTIDE SEQUENCE [LARGE SCALE GENOMIC DNA]</scope>
    <source>
        <strain evidence="2 3">DSM 43800</strain>
    </source>
</reference>
<feature type="compositionally biased region" description="Low complexity" evidence="1">
    <location>
        <begin position="215"/>
        <end position="228"/>
    </location>
</feature>
<proteinExistence type="predicted"/>
<feature type="compositionally biased region" description="Basic and acidic residues" evidence="1">
    <location>
        <begin position="305"/>
        <end position="326"/>
    </location>
</feature>
<keyword evidence="3" id="KW-1185">Reference proteome</keyword>
<dbReference type="AlphaFoldDB" id="A0A495VR61"/>
<dbReference type="PANTHER" id="PTHR46656">
    <property type="entry name" value="PUTATIVE-RELATED"/>
    <property type="match status" value="1"/>
</dbReference>
<protein>
    <submittedName>
        <fullName evidence="2">Glycosyltransferase involved in cell wall biosynthesis</fullName>
    </submittedName>
</protein>
<dbReference type="PANTHER" id="PTHR46656:SF3">
    <property type="entry name" value="PUTATIVE-RELATED"/>
    <property type="match status" value="1"/>
</dbReference>
<feature type="compositionally biased region" description="Polar residues" evidence="1">
    <location>
        <begin position="266"/>
        <end position="275"/>
    </location>
</feature>
<keyword evidence="2" id="KW-0808">Transferase</keyword>